<dbReference type="PANTHER" id="PTHR30151:SF0">
    <property type="entry name" value="ABC TRANSPORTER PERMEASE PROTEIN MJ0413-RELATED"/>
    <property type="match status" value="1"/>
</dbReference>
<gene>
    <name evidence="9" type="ORF">CLV34_3176</name>
</gene>
<feature type="transmembrane region" description="Helical" evidence="7">
    <location>
        <begin position="23"/>
        <end position="49"/>
    </location>
</feature>
<keyword evidence="2 7" id="KW-0813">Transport</keyword>
<dbReference type="Gene3D" id="1.10.3720.10">
    <property type="entry name" value="MetI-like"/>
    <property type="match status" value="1"/>
</dbReference>
<evidence type="ECO:0000256" key="7">
    <source>
        <dbReference type="RuleBase" id="RU363032"/>
    </source>
</evidence>
<dbReference type="EMBL" id="PGTZ01000014">
    <property type="protein sequence ID" value="PJI84721.1"/>
    <property type="molecule type" value="Genomic_DNA"/>
</dbReference>
<dbReference type="GO" id="GO:0055085">
    <property type="term" value="P:transmembrane transport"/>
    <property type="evidence" value="ECO:0007669"/>
    <property type="project" value="InterPro"/>
</dbReference>
<evidence type="ECO:0000256" key="3">
    <source>
        <dbReference type="ARBA" id="ARBA00022475"/>
    </source>
</evidence>
<keyword evidence="5 7" id="KW-1133">Transmembrane helix</keyword>
<protein>
    <submittedName>
        <fullName evidence="9">ABC-type nitrate/sulfonate/bicarbonate transport system permease component</fullName>
    </submittedName>
</protein>
<keyword evidence="6 7" id="KW-0472">Membrane</keyword>
<evidence type="ECO:0000313" key="9">
    <source>
        <dbReference type="EMBL" id="PJI84721.1"/>
    </source>
</evidence>
<evidence type="ECO:0000259" key="8">
    <source>
        <dbReference type="PROSITE" id="PS50928"/>
    </source>
</evidence>
<dbReference type="CDD" id="cd06261">
    <property type="entry name" value="TM_PBP2"/>
    <property type="match status" value="1"/>
</dbReference>
<dbReference type="RefSeq" id="WP_100351268.1">
    <property type="nucleotide sequence ID" value="NZ_PGTZ01000014.1"/>
</dbReference>
<dbReference type="PROSITE" id="PS50928">
    <property type="entry name" value="ABC_TM1"/>
    <property type="match status" value="1"/>
</dbReference>
<evidence type="ECO:0000256" key="4">
    <source>
        <dbReference type="ARBA" id="ARBA00022692"/>
    </source>
</evidence>
<proteinExistence type="inferred from homology"/>
<organism evidence="9 10">
    <name type="scientific">Luteimicrobium subarcticum</name>
    <dbReference type="NCBI Taxonomy" id="620910"/>
    <lineage>
        <taxon>Bacteria</taxon>
        <taxon>Bacillati</taxon>
        <taxon>Actinomycetota</taxon>
        <taxon>Actinomycetes</taxon>
        <taxon>Micrococcales</taxon>
        <taxon>Luteimicrobium</taxon>
    </lineage>
</organism>
<sequence>MSSSATYELALVRRRVRRQAARSVLGAVGRSLLTFVLTVALVLVIWWGVLAVFHVDPFVAKSPADVWEYLVTSPRAAEHRADVLDPLGTTLVDALIGFTAGLLAALVGATVFQLSKGVENALMPVAMLLRSVPLIAMAPVIIMIFGRGTAVVAVIGGIVVLFPALVTIAYGLKQAPPASTDLVHVYGGGSWSALRKVALPASLPSFFAAVRISVPGAITGALLAEWLATGTGIGHAVSEAKTQVQFSFLWSSVVVVTAVSLVLYNLVALLESIALARAGMKQTQV</sequence>
<evidence type="ECO:0000256" key="5">
    <source>
        <dbReference type="ARBA" id="ARBA00022989"/>
    </source>
</evidence>
<dbReference type="SUPFAM" id="SSF161098">
    <property type="entry name" value="MetI-like"/>
    <property type="match status" value="1"/>
</dbReference>
<feature type="transmembrane region" description="Helical" evidence="7">
    <location>
        <begin position="151"/>
        <end position="172"/>
    </location>
</feature>
<comment type="similarity">
    <text evidence="7">Belongs to the binding-protein-dependent transport system permease family.</text>
</comment>
<dbReference type="PANTHER" id="PTHR30151">
    <property type="entry name" value="ALKANE SULFONATE ABC TRANSPORTER-RELATED, MEMBRANE SUBUNIT"/>
    <property type="match status" value="1"/>
</dbReference>
<name>A0A2M8W1B0_9MICO</name>
<evidence type="ECO:0000256" key="6">
    <source>
        <dbReference type="ARBA" id="ARBA00023136"/>
    </source>
</evidence>
<feature type="transmembrane region" description="Helical" evidence="7">
    <location>
        <begin position="248"/>
        <end position="270"/>
    </location>
</feature>
<dbReference type="Proteomes" id="UP000231586">
    <property type="component" value="Unassembled WGS sequence"/>
</dbReference>
<keyword evidence="3" id="KW-1003">Cell membrane</keyword>
<dbReference type="OrthoDB" id="7274389at2"/>
<feature type="transmembrane region" description="Helical" evidence="7">
    <location>
        <begin position="205"/>
        <end position="228"/>
    </location>
</feature>
<reference evidence="9 10" key="1">
    <citation type="submission" date="2017-11" db="EMBL/GenBank/DDBJ databases">
        <title>Genomic Encyclopedia of Archaeal and Bacterial Type Strains, Phase II (KMG-II): From Individual Species to Whole Genera.</title>
        <authorList>
            <person name="Goeker M."/>
        </authorList>
    </citation>
    <scope>NUCLEOTIDE SEQUENCE [LARGE SCALE GENOMIC DNA]</scope>
    <source>
        <strain evidence="9 10">DSM 22413</strain>
    </source>
</reference>
<evidence type="ECO:0000313" key="10">
    <source>
        <dbReference type="Proteomes" id="UP000231586"/>
    </source>
</evidence>
<keyword evidence="10" id="KW-1185">Reference proteome</keyword>
<accession>A0A2M8W1B0</accession>
<comment type="subcellular location">
    <subcellularLocation>
        <location evidence="1 7">Cell membrane</location>
        <topology evidence="1 7">Multi-pass membrane protein</topology>
    </subcellularLocation>
</comment>
<evidence type="ECO:0000256" key="1">
    <source>
        <dbReference type="ARBA" id="ARBA00004651"/>
    </source>
</evidence>
<feature type="transmembrane region" description="Helical" evidence="7">
    <location>
        <begin position="94"/>
        <end position="115"/>
    </location>
</feature>
<feature type="domain" description="ABC transmembrane type-1" evidence="8">
    <location>
        <begin position="83"/>
        <end position="267"/>
    </location>
</feature>
<feature type="transmembrane region" description="Helical" evidence="7">
    <location>
        <begin position="127"/>
        <end position="145"/>
    </location>
</feature>
<dbReference type="AlphaFoldDB" id="A0A2M8W1B0"/>
<dbReference type="InterPro" id="IPR000515">
    <property type="entry name" value="MetI-like"/>
</dbReference>
<dbReference type="InterPro" id="IPR035906">
    <property type="entry name" value="MetI-like_sf"/>
</dbReference>
<evidence type="ECO:0000256" key="2">
    <source>
        <dbReference type="ARBA" id="ARBA00022448"/>
    </source>
</evidence>
<dbReference type="GO" id="GO:0005886">
    <property type="term" value="C:plasma membrane"/>
    <property type="evidence" value="ECO:0007669"/>
    <property type="project" value="UniProtKB-SubCell"/>
</dbReference>
<keyword evidence="4 7" id="KW-0812">Transmembrane</keyword>
<comment type="caution">
    <text evidence="9">The sequence shown here is derived from an EMBL/GenBank/DDBJ whole genome shotgun (WGS) entry which is preliminary data.</text>
</comment>
<dbReference type="Pfam" id="PF00528">
    <property type="entry name" value="BPD_transp_1"/>
    <property type="match status" value="1"/>
</dbReference>